<comment type="similarity">
    <text evidence="1">Belongs to the LysR transcriptional regulatory family.</text>
</comment>
<evidence type="ECO:0000313" key="4">
    <source>
        <dbReference type="Proteomes" id="UP001155840"/>
    </source>
</evidence>
<gene>
    <name evidence="3" type="ORF">G8E10_25030</name>
</gene>
<proteinExistence type="inferred from homology"/>
<sequence>MERLGGSTDTTFEGISFSQTSHAIEAAIAGRGIALTNREFVERDLDEGRLDRVLDGSLQGPANFYLVWQSYRKSPAIAALVAWLIAEVGTTPSKV</sequence>
<name>A0AA43ZL74_9HYPH</name>
<dbReference type="SUPFAM" id="SSF53850">
    <property type="entry name" value="Periplasmic binding protein-like II"/>
    <property type="match status" value="1"/>
</dbReference>
<dbReference type="EMBL" id="JAANCM010000024">
    <property type="protein sequence ID" value="NHT78968.1"/>
    <property type="molecule type" value="Genomic_DNA"/>
</dbReference>
<dbReference type="Pfam" id="PF03466">
    <property type="entry name" value="LysR_substrate"/>
    <property type="match status" value="1"/>
</dbReference>
<accession>A0AA43ZL74</accession>
<dbReference type="InterPro" id="IPR058163">
    <property type="entry name" value="LysR-type_TF_proteobact-type"/>
</dbReference>
<evidence type="ECO:0000259" key="2">
    <source>
        <dbReference type="Pfam" id="PF03466"/>
    </source>
</evidence>
<evidence type="ECO:0000256" key="1">
    <source>
        <dbReference type="ARBA" id="ARBA00009437"/>
    </source>
</evidence>
<protein>
    <recommendedName>
        <fullName evidence="2">LysR substrate-binding domain-containing protein</fullName>
    </recommendedName>
</protein>
<feature type="domain" description="LysR substrate-binding" evidence="2">
    <location>
        <begin position="15"/>
        <end position="87"/>
    </location>
</feature>
<dbReference type="PANTHER" id="PTHR30537">
    <property type="entry name" value="HTH-TYPE TRANSCRIPTIONAL REGULATOR"/>
    <property type="match status" value="1"/>
</dbReference>
<organism evidence="3 4">
    <name type="scientific">Ferranicluibacter rubi</name>
    <dbReference type="NCBI Taxonomy" id="2715133"/>
    <lineage>
        <taxon>Bacteria</taxon>
        <taxon>Pseudomonadati</taxon>
        <taxon>Pseudomonadota</taxon>
        <taxon>Alphaproteobacteria</taxon>
        <taxon>Hyphomicrobiales</taxon>
        <taxon>Rhizobiaceae</taxon>
        <taxon>Ferranicluibacter</taxon>
    </lineage>
</organism>
<reference evidence="3" key="1">
    <citation type="submission" date="2020-03" db="EMBL/GenBank/DDBJ databases">
        <title>Ferranicluibacter endophyticum gen. nov., sp. nov., a new genus isolated from Rubus ulmifolius Schott. stem.</title>
        <authorList>
            <person name="Roca-Couso R."/>
            <person name="Flores-Felix J.D."/>
            <person name="Igual J.M."/>
            <person name="Rivas R."/>
        </authorList>
    </citation>
    <scope>NUCLEOTIDE SEQUENCE</scope>
    <source>
        <strain evidence="3">CRRU44</strain>
    </source>
</reference>
<keyword evidence="4" id="KW-1185">Reference proteome</keyword>
<comment type="caution">
    <text evidence="3">The sequence shown here is derived from an EMBL/GenBank/DDBJ whole genome shotgun (WGS) entry which is preliminary data.</text>
</comment>
<dbReference type="PANTHER" id="PTHR30537:SF5">
    <property type="entry name" value="HTH-TYPE TRANSCRIPTIONAL ACTIVATOR TTDR-RELATED"/>
    <property type="match status" value="1"/>
</dbReference>
<dbReference type="Gene3D" id="3.40.190.10">
    <property type="entry name" value="Periplasmic binding protein-like II"/>
    <property type="match status" value="2"/>
</dbReference>
<evidence type="ECO:0000313" key="3">
    <source>
        <dbReference type="EMBL" id="NHT78968.1"/>
    </source>
</evidence>
<dbReference type="Proteomes" id="UP001155840">
    <property type="component" value="Unassembled WGS sequence"/>
</dbReference>
<dbReference type="InterPro" id="IPR005119">
    <property type="entry name" value="LysR_subst-bd"/>
</dbReference>
<dbReference type="AlphaFoldDB" id="A0AA43ZL74"/>